<feature type="region of interest" description="Disordered" evidence="1">
    <location>
        <begin position="62"/>
        <end position="100"/>
    </location>
</feature>
<protein>
    <submittedName>
        <fullName evidence="2">Excisionase</fullName>
    </submittedName>
</protein>
<evidence type="ECO:0000256" key="1">
    <source>
        <dbReference type="SAM" id="MobiDB-lite"/>
    </source>
</evidence>
<accession>A0A3N8QD77</accession>
<organism evidence="2 3">
    <name type="scientific">Burkholderia contaminans</name>
    <dbReference type="NCBI Taxonomy" id="488447"/>
    <lineage>
        <taxon>Bacteria</taxon>
        <taxon>Pseudomonadati</taxon>
        <taxon>Pseudomonadota</taxon>
        <taxon>Betaproteobacteria</taxon>
        <taxon>Burkholderiales</taxon>
        <taxon>Burkholderiaceae</taxon>
        <taxon>Burkholderia</taxon>
        <taxon>Burkholderia cepacia complex</taxon>
    </lineage>
</organism>
<dbReference type="Proteomes" id="UP000277921">
    <property type="component" value="Unassembled WGS sequence"/>
</dbReference>
<comment type="caution">
    <text evidence="2">The sequence shown here is derived from an EMBL/GenBank/DDBJ whole genome shotgun (WGS) entry which is preliminary data.</text>
</comment>
<sequence length="100" mass="11019">MRVFPRYVTVLKFCELTGYTEDAVKSKRRDGVWLAGQLWIKAPDGRILMDLEGYEAWVESAREPAQSAAPRAQSPPPLKASATKSGAASSPLPLTRRTSK</sequence>
<dbReference type="RefSeq" id="WP_103296854.1">
    <property type="nucleotide sequence ID" value="NZ_QTQV01000001.1"/>
</dbReference>
<feature type="compositionally biased region" description="Low complexity" evidence="1">
    <location>
        <begin position="63"/>
        <end position="72"/>
    </location>
</feature>
<dbReference type="AlphaFoldDB" id="A0A3N8QD77"/>
<gene>
    <name evidence="2" type="ORF">DF051_02830</name>
</gene>
<feature type="compositionally biased region" description="Low complexity" evidence="1">
    <location>
        <begin position="79"/>
        <end position="90"/>
    </location>
</feature>
<evidence type="ECO:0000313" key="3">
    <source>
        <dbReference type="Proteomes" id="UP000277921"/>
    </source>
</evidence>
<name>A0A3N8QD77_9BURK</name>
<reference evidence="2 3" key="1">
    <citation type="submission" date="2018-08" db="EMBL/GenBank/DDBJ databases">
        <title>Comparative analysis of Burkholderia isolates from Puerto Rico.</title>
        <authorList>
            <person name="Hall C."/>
            <person name="Sahl J."/>
            <person name="Wagner D."/>
        </authorList>
    </citation>
    <scope>NUCLEOTIDE SEQUENCE [LARGE SCALE GENOMIC DNA]</scope>
    <source>
        <strain evidence="2 3">Bp9025</strain>
    </source>
</reference>
<evidence type="ECO:0000313" key="2">
    <source>
        <dbReference type="EMBL" id="RQT21777.1"/>
    </source>
</evidence>
<proteinExistence type="predicted"/>
<dbReference type="EMBL" id="QTQV01000001">
    <property type="protein sequence ID" value="RQT21777.1"/>
    <property type="molecule type" value="Genomic_DNA"/>
</dbReference>